<reference evidence="1" key="1">
    <citation type="submission" date="2022-10" db="EMBL/GenBank/DDBJ databases">
        <title>YIM 151497 complete genome.</title>
        <authorList>
            <person name="Chen X."/>
        </authorList>
    </citation>
    <scope>NUCLEOTIDE SEQUENCE</scope>
    <source>
        <strain evidence="1">YIM 151497</strain>
    </source>
</reference>
<dbReference type="EMBL" id="CP107716">
    <property type="protein sequence ID" value="UYQ71018.1"/>
    <property type="molecule type" value="Genomic_DNA"/>
</dbReference>
<evidence type="ECO:0000313" key="1">
    <source>
        <dbReference type="EMBL" id="UYQ71018.1"/>
    </source>
</evidence>
<sequence length="118" mass="13273">MTDWRNPATNEAFLEWRNTFPEQHWSKNDLSACRLGFDAGYAAGDNQGSAWPAEAEYSYGQPVEKFTGEAQWDGVIVSAYHTTAGKLRYVVEVKPQGFQMIAVPSQLRTALRKSQGER</sequence>
<protein>
    <submittedName>
        <fullName evidence="1">Uncharacterized protein</fullName>
    </submittedName>
</protein>
<gene>
    <name evidence="1" type="ORF">OF122_13210</name>
</gene>
<name>A0ABY6IKC5_9HYPH</name>
<organism evidence="1 2">
    <name type="scientific">Pelagibacterium flavum</name>
    <dbReference type="NCBI Taxonomy" id="2984530"/>
    <lineage>
        <taxon>Bacteria</taxon>
        <taxon>Pseudomonadati</taxon>
        <taxon>Pseudomonadota</taxon>
        <taxon>Alphaproteobacteria</taxon>
        <taxon>Hyphomicrobiales</taxon>
        <taxon>Devosiaceae</taxon>
        <taxon>Pelagibacterium</taxon>
    </lineage>
</organism>
<dbReference type="RefSeq" id="WP_264224682.1">
    <property type="nucleotide sequence ID" value="NZ_CP107716.1"/>
</dbReference>
<evidence type="ECO:0000313" key="2">
    <source>
        <dbReference type="Proteomes" id="UP001163882"/>
    </source>
</evidence>
<dbReference type="InterPro" id="IPR023408">
    <property type="entry name" value="MscS_beta-dom_sf"/>
</dbReference>
<keyword evidence="2" id="KW-1185">Reference proteome</keyword>
<dbReference type="Proteomes" id="UP001163882">
    <property type="component" value="Chromosome"/>
</dbReference>
<accession>A0ABY6IKC5</accession>
<dbReference type="Gene3D" id="2.30.30.60">
    <property type="match status" value="1"/>
</dbReference>
<proteinExistence type="predicted"/>